<comment type="caution">
    <text evidence="2">The sequence shown here is derived from an EMBL/GenBank/DDBJ whole genome shotgun (WGS) entry which is preliminary data.</text>
</comment>
<gene>
    <name evidence="2" type="ORF">PV328_001203</name>
</gene>
<evidence type="ECO:0000313" key="3">
    <source>
        <dbReference type="Proteomes" id="UP001168990"/>
    </source>
</evidence>
<accession>A0AA39FXN4</accession>
<dbReference type="EMBL" id="JAQQBS010000001">
    <property type="protein sequence ID" value="KAK0177124.1"/>
    <property type="molecule type" value="Genomic_DNA"/>
</dbReference>
<evidence type="ECO:0000256" key="1">
    <source>
        <dbReference type="SAM" id="MobiDB-lite"/>
    </source>
</evidence>
<proteinExistence type="predicted"/>
<reference evidence="2" key="1">
    <citation type="journal article" date="2023" name="bioRxiv">
        <title>Scaffold-level genome assemblies of two parasitoid biocontrol wasps reveal the parthenogenesis mechanism and an associated novel virus.</title>
        <authorList>
            <person name="Inwood S."/>
            <person name="Skelly J."/>
            <person name="Guhlin J."/>
            <person name="Harrop T."/>
            <person name="Goldson S."/>
            <person name="Dearden P."/>
        </authorList>
    </citation>
    <scope>NUCLEOTIDE SEQUENCE</scope>
    <source>
        <strain evidence="2">Irish</strain>
        <tissue evidence="2">Whole body</tissue>
    </source>
</reference>
<feature type="region of interest" description="Disordered" evidence="1">
    <location>
        <begin position="209"/>
        <end position="231"/>
    </location>
</feature>
<name>A0AA39FXN4_9HYME</name>
<evidence type="ECO:0000313" key="2">
    <source>
        <dbReference type="EMBL" id="KAK0177124.1"/>
    </source>
</evidence>
<organism evidence="2 3">
    <name type="scientific">Microctonus aethiopoides</name>
    <dbReference type="NCBI Taxonomy" id="144406"/>
    <lineage>
        <taxon>Eukaryota</taxon>
        <taxon>Metazoa</taxon>
        <taxon>Ecdysozoa</taxon>
        <taxon>Arthropoda</taxon>
        <taxon>Hexapoda</taxon>
        <taxon>Insecta</taxon>
        <taxon>Pterygota</taxon>
        <taxon>Neoptera</taxon>
        <taxon>Endopterygota</taxon>
        <taxon>Hymenoptera</taxon>
        <taxon>Apocrita</taxon>
        <taxon>Ichneumonoidea</taxon>
        <taxon>Braconidae</taxon>
        <taxon>Euphorinae</taxon>
        <taxon>Microctonus</taxon>
    </lineage>
</organism>
<protein>
    <submittedName>
        <fullName evidence="2">Uncharacterized protein</fullName>
    </submittedName>
</protein>
<reference evidence="2" key="2">
    <citation type="submission" date="2023-03" db="EMBL/GenBank/DDBJ databases">
        <authorList>
            <person name="Inwood S.N."/>
            <person name="Skelly J.G."/>
            <person name="Guhlin J."/>
            <person name="Harrop T.W.R."/>
            <person name="Goldson S.G."/>
            <person name="Dearden P.K."/>
        </authorList>
    </citation>
    <scope>NUCLEOTIDE SEQUENCE</scope>
    <source>
        <strain evidence="2">Irish</strain>
        <tissue evidence="2">Whole body</tissue>
    </source>
</reference>
<dbReference type="Proteomes" id="UP001168990">
    <property type="component" value="Unassembled WGS sequence"/>
</dbReference>
<dbReference type="AlphaFoldDB" id="A0AA39FXN4"/>
<sequence length="369" mass="41892">MARGKHKKYALIWCIEKNESELHRSVISQENYNQETCPDKNITNDISDKNTEGNINIRTTSVDQPTVESSTQNIFETLISNSNKRKKDEQIGLESSIFQKTKNNYSSNVDNFDNISCNQMNTPYSRGHTLNNDNPPQSAVQYIPPPSLLPFEIYPNTNKSTDQFTMMNISYSSLSTNNAVPMDRGISVSTLQCTPPTVSQHQFDNQLLSGSETNNISSNDSSSDESSTEQNPGFAFEVVSMTSKGKITERDVAIQREIYKAMKRQLKHQKSMMHNRNEIYQIPKYHFDISDEKVEISKSCRFFLNKSTFALIEAKFARTNDWTVIVKETLLEICGENIINFSATGKGSSRPGIDKKLFKGLFDKYNNLC</sequence>
<feature type="compositionally biased region" description="Low complexity" evidence="1">
    <location>
        <begin position="211"/>
        <end position="221"/>
    </location>
</feature>
<keyword evidence="3" id="KW-1185">Reference proteome</keyword>